<evidence type="ECO:0000259" key="1">
    <source>
        <dbReference type="Pfam" id="PF00078"/>
    </source>
</evidence>
<evidence type="ECO:0000313" key="2">
    <source>
        <dbReference type="EMBL" id="CAD1831662.1"/>
    </source>
</evidence>
<dbReference type="InterPro" id="IPR000477">
    <property type="entry name" value="RT_dom"/>
</dbReference>
<name>A0A6V7PL94_ANACO</name>
<dbReference type="SUPFAM" id="SSF56672">
    <property type="entry name" value="DNA/RNA polymerases"/>
    <property type="match status" value="1"/>
</dbReference>
<gene>
    <name evidence="2" type="ORF">CB5_LOCUS14873</name>
</gene>
<dbReference type="InterPro" id="IPR043502">
    <property type="entry name" value="DNA/RNA_pol_sf"/>
</dbReference>
<dbReference type="EMBL" id="LR862149">
    <property type="protein sequence ID" value="CAD1831662.1"/>
    <property type="molecule type" value="Genomic_DNA"/>
</dbReference>
<accession>A0A6V7PL94</accession>
<dbReference type="PANTHER" id="PTHR33116:SF78">
    <property type="entry name" value="OS12G0587133 PROTEIN"/>
    <property type="match status" value="1"/>
</dbReference>
<reference evidence="2" key="1">
    <citation type="submission" date="2020-07" db="EMBL/GenBank/DDBJ databases">
        <authorList>
            <person name="Lin J."/>
        </authorList>
    </citation>
    <scope>NUCLEOTIDE SEQUENCE</scope>
</reference>
<feature type="domain" description="Reverse transcriptase" evidence="1">
    <location>
        <begin position="139"/>
        <end position="292"/>
    </location>
</feature>
<sequence>MLGMRPRLDTIPLAASSPNLRKCGRICNSGAGTFSPHPKNRPHPVCSGFTGSIQPRKGERSRPPNAVFVPSLKSHMRSYASLRKLNGSKDRESNGSAHQSSSSINFSLSFDDASVDLSLLHVPFTKDEVFLHELLIARGFNSKWIGWIFALLNSSSSAVLLNGAPGSSFQCRRGLRQGDPLSPLLFDFCVDVLFRLIDKAVLLGNLPAVGLGEVNIHSLHFADDVLLFFNGSVKSAIIIKCILEAFSVNSSLQINFGKSSLSPINLPADQAAALASCFNCSQQAFPLQYLGLPLTPKHLRRVDYLPLIEKIDNRLAGWKCSILSRGGCLILLNSVLSSLPTYFCSAFALPVWVVKEIDRIRKSFFWKGKNSSSGFHCLVNWGRVCHPKKVGGVGIRSIQATNSALLMRGLWKFYTSNNLPWTQLLKLKHYKRRPAAATTAVPYACSPIWRYMLSQSVPFLSSVDFALGDGKATPFWNARWCGDVTLRNRFSSLYAASANTNITVHTWFLRYANQPNLGFQPMNDPQVLQELQQLTALSTSINLSSGELDEFSWRWTSTGRFSVSSAAEYASSVWTGLLRRITFTQPCRQPMPNGIATRWCRLRRLVTGQNLINLDLAIATALWEIWKERNRRLFDNWQVRGDVLGTCILETALCWKSGFSSTGTKFQLILALSSGRPKPGSERPKLAKLQFCLCECVKSISASISCRNDSDSVRHSPNVSTSH</sequence>
<protein>
    <recommendedName>
        <fullName evidence="1">Reverse transcriptase domain-containing protein</fullName>
    </recommendedName>
</protein>
<dbReference type="Pfam" id="PF00078">
    <property type="entry name" value="RVT_1"/>
    <property type="match status" value="1"/>
</dbReference>
<dbReference type="PANTHER" id="PTHR33116">
    <property type="entry name" value="REVERSE TRANSCRIPTASE ZINC-BINDING DOMAIN-CONTAINING PROTEIN-RELATED-RELATED"/>
    <property type="match status" value="1"/>
</dbReference>
<proteinExistence type="predicted"/>
<organism evidence="2">
    <name type="scientific">Ananas comosus var. bracteatus</name>
    <name type="common">red pineapple</name>
    <dbReference type="NCBI Taxonomy" id="296719"/>
    <lineage>
        <taxon>Eukaryota</taxon>
        <taxon>Viridiplantae</taxon>
        <taxon>Streptophyta</taxon>
        <taxon>Embryophyta</taxon>
        <taxon>Tracheophyta</taxon>
        <taxon>Spermatophyta</taxon>
        <taxon>Magnoliopsida</taxon>
        <taxon>Liliopsida</taxon>
        <taxon>Poales</taxon>
        <taxon>Bromeliaceae</taxon>
        <taxon>Bromelioideae</taxon>
        <taxon>Ananas</taxon>
    </lineage>
</organism>
<dbReference type="AlphaFoldDB" id="A0A6V7PL94"/>